<dbReference type="Proteomes" id="UP000812013">
    <property type="component" value="Unassembled WGS sequence"/>
</dbReference>
<sequence>MTGEATVTVEAKGGPVPVVLEWFTSNSPRLLGSSDGRETVTYQPGLVRTHSFKGTGCYWYVRATAGGRSSTSAPVWIRSCQIR</sequence>
<organism evidence="1 2">
    <name type="scientific">Streptomyces bambusae</name>
    <dbReference type="NCBI Taxonomy" id="1550616"/>
    <lineage>
        <taxon>Bacteria</taxon>
        <taxon>Bacillati</taxon>
        <taxon>Actinomycetota</taxon>
        <taxon>Actinomycetes</taxon>
        <taxon>Kitasatosporales</taxon>
        <taxon>Streptomycetaceae</taxon>
        <taxon>Streptomyces</taxon>
    </lineage>
</organism>
<evidence type="ECO:0008006" key="3">
    <source>
        <dbReference type="Google" id="ProtNLM"/>
    </source>
</evidence>
<accession>A0ABS6ZK71</accession>
<comment type="caution">
    <text evidence="1">The sequence shown here is derived from an EMBL/GenBank/DDBJ whole genome shotgun (WGS) entry which is preliminary data.</text>
</comment>
<protein>
    <recommendedName>
        <fullName evidence="3">Ig-like domain-containing protein</fullName>
    </recommendedName>
</protein>
<dbReference type="EMBL" id="WTFF01000572">
    <property type="protein sequence ID" value="MBW5487010.1"/>
    <property type="molecule type" value="Genomic_DNA"/>
</dbReference>
<name>A0ABS6ZK71_9ACTN</name>
<keyword evidence="2" id="KW-1185">Reference proteome</keyword>
<evidence type="ECO:0000313" key="2">
    <source>
        <dbReference type="Proteomes" id="UP000812013"/>
    </source>
</evidence>
<gene>
    <name evidence="1" type="ORF">GPJ59_35625</name>
</gene>
<dbReference type="RefSeq" id="WP_219672272.1">
    <property type="nucleotide sequence ID" value="NZ_WTFF01000572.1"/>
</dbReference>
<proteinExistence type="predicted"/>
<reference evidence="1 2" key="1">
    <citation type="submission" date="2019-12" db="EMBL/GenBank/DDBJ databases">
        <title>Genome sequence of Streptomyces bambusae.</title>
        <authorList>
            <person name="Bansal K."/>
            <person name="Choksket S."/>
            <person name="Korpole S."/>
            <person name="Patil P.B."/>
        </authorList>
    </citation>
    <scope>NUCLEOTIDE SEQUENCE [LARGE SCALE GENOMIC DNA]</scope>
    <source>
        <strain evidence="1 2">SK60</strain>
    </source>
</reference>
<evidence type="ECO:0000313" key="1">
    <source>
        <dbReference type="EMBL" id="MBW5487010.1"/>
    </source>
</evidence>